<dbReference type="AlphaFoldDB" id="A0A0D2WPZ3"/>
<feature type="region of interest" description="Disordered" evidence="6">
    <location>
        <begin position="134"/>
        <end position="154"/>
    </location>
</feature>
<feature type="domain" description="MSP" evidence="8">
    <location>
        <begin position="20"/>
        <end position="132"/>
    </location>
</feature>
<keyword evidence="10" id="KW-1185">Reference proteome</keyword>
<dbReference type="InterPro" id="IPR016763">
    <property type="entry name" value="VAP"/>
</dbReference>
<evidence type="ECO:0000256" key="3">
    <source>
        <dbReference type="ARBA" id="ARBA00022692"/>
    </source>
</evidence>
<evidence type="ECO:0000313" key="10">
    <source>
        <dbReference type="Proteomes" id="UP000008743"/>
    </source>
</evidence>
<dbReference type="InterPro" id="IPR008962">
    <property type="entry name" value="PapD-like_sf"/>
</dbReference>
<dbReference type="eggNOG" id="KOG0439">
    <property type="taxonomic scope" value="Eukaryota"/>
</dbReference>
<gene>
    <name evidence="9" type="ORF">CAOG_003795</name>
</gene>
<name>A0A0D2WPZ3_CAPO3</name>
<dbReference type="GO" id="GO:0061817">
    <property type="term" value="P:endoplasmic reticulum-plasma membrane tethering"/>
    <property type="evidence" value="ECO:0007669"/>
    <property type="project" value="TreeGrafter"/>
</dbReference>
<keyword evidence="5 7" id="KW-0472">Membrane</keyword>
<evidence type="ECO:0000256" key="1">
    <source>
        <dbReference type="ARBA" id="ARBA00004211"/>
    </source>
</evidence>
<dbReference type="EMBL" id="KE346364">
    <property type="protein sequence ID" value="KJE92913.1"/>
    <property type="molecule type" value="Genomic_DNA"/>
</dbReference>
<comment type="subcellular location">
    <subcellularLocation>
        <location evidence="1">Membrane</location>
        <topology evidence="1">Single-pass type IV membrane protein</topology>
    </subcellularLocation>
</comment>
<protein>
    <recommendedName>
        <fullName evidence="8">MSP domain-containing protein</fullName>
    </recommendedName>
</protein>
<comment type="similarity">
    <text evidence="2">Belongs to the VAMP-associated protein (VAP) (TC 9.B.17) family.</text>
</comment>
<dbReference type="GO" id="GO:0090158">
    <property type="term" value="P:endoplasmic reticulum membrane organization"/>
    <property type="evidence" value="ECO:0007669"/>
    <property type="project" value="TreeGrafter"/>
</dbReference>
<dbReference type="Pfam" id="PF00635">
    <property type="entry name" value="Motile_Sperm"/>
    <property type="match status" value="1"/>
</dbReference>
<dbReference type="OrthoDB" id="264603at2759"/>
<dbReference type="PhylomeDB" id="A0A0D2WPZ3"/>
<dbReference type="SUPFAM" id="SSF49354">
    <property type="entry name" value="PapD-like"/>
    <property type="match status" value="1"/>
</dbReference>
<dbReference type="InParanoid" id="A0A0D2WPZ3"/>
<keyword evidence="4 7" id="KW-1133">Transmembrane helix</keyword>
<evidence type="ECO:0000256" key="6">
    <source>
        <dbReference type="SAM" id="MobiDB-lite"/>
    </source>
</evidence>
<evidence type="ECO:0000256" key="4">
    <source>
        <dbReference type="ARBA" id="ARBA00022989"/>
    </source>
</evidence>
<keyword evidence="3 7" id="KW-0812">Transmembrane</keyword>
<evidence type="ECO:0000256" key="5">
    <source>
        <dbReference type="ARBA" id="ARBA00023136"/>
    </source>
</evidence>
<proteinExistence type="inferred from homology"/>
<accession>A0A0D2WPZ3</accession>
<dbReference type="Gene3D" id="2.60.40.10">
    <property type="entry name" value="Immunoglobulins"/>
    <property type="match status" value="1"/>
</dbReference>
<sequence length="293" mass="29955">MASADSKSDASSSLPKLESKLVINPATELVFNGSKDHTVTSMLALSNPLNEPIHFKIKTTNPKRYSVRPNAGVVPPQSTVEVAVSLQALKEPIEEKFKDKFQVQSIVGNSGGDTMWEKKELIAENRLKVSLTAPSAAGQTSSTPAAAEHVSTASPSSVAHAPVSAAASQQAAPAATAVAPRRVAPAATSPAQPASAVSAPAVVAPAVAAPAATIVQPARPAPTVASDDSAQREIATLKSALAAVHADLSEAKRAASAQSGSLKQKSAQPQQLPLLVALVLGLLLGIIVARMFK</sequence>
<feature type="transmembrane region" description="Helical" evidence="7">
    <location>
        <begin position="272"/>
        <end position="292"/>
    </location>
</feature>
<dbReference type="PANTHER" id="PTHR10809:SF6">
    <property type="entry name" value="AT11025P-RELATED"/>
    <property type="match status" value="1"/>
</dbReference>
<dbReference type="STRING" id="595528.A0A0D2WPZ3"/>
<dbReference type="PANTHER" id="PTHR10809">
    <property type="entry name" value="VESICLE-ASSOCIATED MEMBRANE PROTEIN-ASSOCIATED PROTEIN"/>
    <property type="match status" value="1"/>
</dbReference>
<dbReference type="Proteomes" id="UP000008743">
    <property type="component" value="Unassembled WGS sequence"/>
</dbReference>
<dbReference type="PIRSF" id="PIRSF019693">
    <property type="entry name" value="VAMP-associated"/>
    <property type="match status" value="1"/>
</dbReference>
<dbReference type="InterPro" id="IPR013783">
    <property type="entry name" value="Ig-like_fold"/>
</dbReference>
<dbReference type="GO" id="GO:0005886">
    <property type="term" value="C:plasma membrane"/>
    <property type="evidence" value="ECO:0007669"/>
    <property type="project" value="TreeGrafter"/>
</dbReference>
<dbReference type="InterPro" id="IPR000535">
    <property type="entry name" value="MSP_dom"/>
</dbReference>
<dbReference type="PROSITE" id="PS50202">
    <property type="entry name" value="MSP"/>
    <property type="match status" value="1"/>
</dbReference>
<reference evidence="10" key="1">
    <citation type="submission" date="2011-02" db="EMBL/GenBank/DDBJ databases">
        <title>The Genome Sequence of Capsaspora owczarzaki ATCC 30864.</title>
        <authorList>
            <person name="Russ C."/>
            <person name="Cuomo C."/>
            <person name="Burger G."/>
            <person name="Gray M.W."/>
            <person name="Holland P.W.H."/>
            <person name="King N."/>
            <person name="Lang F.B.F."/>
            <person name="Roger A.J."/>
            <person name="Ruiz-Trillo I."/>
            <person name="Young S.K."/>
            <person name="Zeng Q."/>
            <person name="Gargeya S."/>
            <person name="Alvarado L."/>
            <person name="Berlin A."/>
            <person name="Chapman S.B."/>
            <person name="Chen Z."/>
            <person name="Freedman E."/>
            <person name="Gellesch M."/>
            <person name="Goldberg J."/>
            <person name="Griggs A."/>
            <person name="Gujja S."/>
            <person name="Heilman E."/>
            <person name="Heiman D."/>
            <person name="Howarth C."/>
            <person name="Mehta T."/>
            <person name="Neiman D."/>
            <person name="Pearson M."/>
            <person name="Roberts A."/>
            <person name="Saif S."/>
            <person name="Shea T."/>
            <person name="Shenoy N."/>
            <person name="Sisk P."/>
            <person name="Stolte C."/>
            <person name="Sykes S."/>
            <person name="White J."/>
            <person name="Yandava C."/>
            <person name="Haas B."/>
            <person name="Nusbaum C."/>
            <person name="Birren B."/>
        </authorList>
    </citation>
    <scope>NUCLEOTIDE SEQUENCE</scope>
    <source>
        <strain evidence="10">ATCC 30864</strain>
    </source>
</reference>
<evidence type="ECO:0000313" key="9">
    <source>
        <dbReference type="EMBL" id="KJE92913.1"/>
    </source>
</evidence>
<dbReference type="RefSeq" id="XP_004363523.2">
    <property type="nucleotide sequence ID" value="XM_004363466.2"/>
</dbReference>
<evidence type="ECO:0000259" key="8">
    <source>
        <dbReference type="PROSITE" id="PS50202"/>
    </source>
</evidence>
<dbReference type="GO" id="GO:0005789">
    <property type="term" value="C:endoplasmic reticulum membrane"/>
    <property type="evidence" value="ECO:0007669"/>
    <property type="project" value="InterPro"/>
</dbReference>
<organism evidence="9 10">
    <name type="scientific">Capsaspora owczarzaki (strain ATCC 30864)</name>
    <dbReference type="NCBI Taxonomy" id="595528"/>
    <lineage>
        <taxon>Eukaryota</taxon>
        <taxon>Filasterea</taxon>
        <taxon>Capsaspora</taxon>
    </lineage>
</organism>
<evidence type="ECO:0000256" key="7">
    <source>
        <dbReference type="SAM" id="Phobius"/>
    </source>
</evidence>
<evidence type="ECO:0000256" key="2">
    <source>
        <dbReference type="ARBA" id="ARBA00008932"/>
    </source>
</evidence>